<name>A0ABU5EVN9_9BACT</name>
<reference evidence="4" key="1">
    <citation type="journal article" date="2023" name="Mar. Drugs">
        <title>Gemmata algarum, a Novel Planctomycete Isolated from an Algal Mat, Displays Antimicrobial Activity.</title>
        <authorList>
            <person name="Kumar G."/>
            <person name="Kallscheuer N."/>
            <person name="Kashif M."/>
            <person name="Ahamad S."/>
            <person name="Jagadeeshwari U."/>
            <person name="Pannikurungottu S."/>
            <person name="Haufschild T."/>
            <person name="Kabuu M."/>
            <person name="Sasikala C."/>
            <person name="Jogler C."/>
            <person name="Ramana C."/>
        </authorList>
    </citation>
    <scope>NUCLEOTIDE SEQUENCE [LARGE SCALE GENOMIC DNA]</scope>
    <source>
        <strain evidence="4">JC673</strain>
    </source>
</reference>
<sequence>MNPDLDLSFERVVDVPPELVWKAWTTPEYLKRWFTPAPWKTVHAEVDLRPGGKFHTVMESPEGQRMPPNTGCLLEVVPNRRLVWTGALLPDYRPADLGADVPFVFTAVIAMEPHGSGTRYTATVMHSNAGGKAKHEAMGFEHGWGKALDQLVALMKTV</sequence>
<evidence type="ECO:0000259" key="2">
    <source>
        <dbReference type="Pfam" id="PF08327"/>
    </source>
</evidence>
<evidence type="ECO:0000256" key="1">
    <source>
        <dbReference type="ARBA" id="ARBA00006817"/>
    </source>
</evidence>
<proteinExistence type="inferred from homology"/>
<comment type="similarity">
    <text evidence="1">Belongs to the AHA1 family.</text>
</comment>
<keyword evidence="4" id="KW-1185">Reference proteome</keyword>
<comment type="caution">
    <text evidence="3">The sequence shown here is derived from an EMBL/GenBank/DDBJ whole genome shotgun (WGS) entry which is preliminary data.</text>
</comment>
<dbReference type="Proteomes" id="UP001272242">
    <property type="component" value="Unassembled WGS sequence"/>
</dbReference>
<protein>
    <submittedName>
        <fullName evidence="3">SRPBCC family protein</fullName>
    </submittedName>
</protein>
<dbReference type="CDD" id="cd08896">
    <property type="entry name" value="SRPBCC_CalC_Aha1-like_3"/>
    <property type="match status" value="1"/>
</dbReference>
<dbReference type="InterPro" id="IPR023393">
    <property type="entry name" value="START-like_dom_sf"/>
</dbReference>
<evidence type="ECO:0000313" key="3">
    <source>
        <dbReference type="EMBL" id="MDY3559231.1"/>
    </source>
</evidence>
<accession>A0ABU5EVN9</accession>
<dbReference type="InterPro" id="IPR013538">
    <property type="entry name" value="ASHA1/2-like_C"/>
</dbReference>
<gene>
    <name evidence="3" type="ORF">R5W23_006449</name>
</gene>
<dbReference type="RefSeq" id="WP_261186210.1">
    <property type="nucleotide sequence ID" value="NZ_JAXBLV010000099.1"/>
</dbReference>
<dbReference type="SUPFAM" id="SSF55961">
    <property type="entry name" value="Bet v1-like"/>
    <property type="match status" value="1"/>
</dbReference>
<dbReference type="Gene3D" id="3.30.530.20">
    <property type="match status" value="1"/>
</dbReference>
<dbReference type="EMBL" id="JAXBLV010000099">
    <property type="protein sequence ID" value="MDY3559231.1"/>
    <property type="molecule type" value="Genomic_DNA"/>
</dbReference>
<feature type="domain" description="Activator of Hsp90 ATPase homologue 1/2-like C-terminal" evidence="2">
    <location>
        <begin position="14"/>
        <end position="155"/>
    </location>
</feature>
<evidence type="ECO:0000313" key="4">
    <source>
        <dbReference type="Proteomes" id="UP001272242"/>
    </source>
</evidence>
<organism evidence="3 4">
    <name type="scientific">Gemmata algarum</name>
    <dbReference type="NCBI Taxonomy" id="2975278"/>
    <lineage>
        <taxon>Bacteria</taxon>
        <taxon>Pseudomonadati</taxon>
        <taxon>Planctomycetota</taxon>
        <taxon>Planctomycetia</taxon>
        <taxon>Gemmatales</taxon>
        <taxon>Gemmataceae</taxon>
        <taxon>Gemmata</taxon>
    </lineage>
</organism>
<dbReference type="Pfam" id="PF08327">
    <property type="entry name" value="AHSA1"/>
    <property type="match status" value="1"/>
</dbReference>